<reference evidence="2" key="1">
    <citation type="submission" date="2016-10" db="EMBL/GenBank/DDBJ databases">
        <authorList>
            <person name="Varghese N."/>
            <person name="Submissions S."/>
        </authorList>
    </citation>
    <scope>NUCLEOTIDE SEQUENCE [LARGE SCALE GENOMIC DNA]</scope>
    <source>
        <strain evidence="2">S1b</strain>
    </source>
</reference>
<evidence type="ECO:0000313" key="1">
    <source>
        <dbReference type="EMBL" id="SER90357.1"/>
    </source>
</evidence>
<dbReference type="EMBL" id="FOGW01000013">
    <property type="protein sequence ID" value="SER90357.1"/>
    <property type="molecule type" value="Genomic_DNA"/>
</dbReference>
<dbReference type="InterPro" id="IPR010360">
    <property type="entry name" value="DUF956"/>
</dbReference>
<dbReference type="Proteomes" id="UP000182471">
    <property type="component" value="Unassembled WGS sequence"/>
</dbReference>
<evidence type="ECO:0008006" key="3">
    <source>
        <dbReference type="Google" id="ProtNLM"/>
    </source>
</evidence>
<dbReference type="RefSeq" id="WP_027422325.1">
    <property type="nucleotide sequence ID" value="NZ_FOGW01000013.1"/>
</dbReference>
<gene>
    <name evidence="1" type="ORF">SAMN02910429_01442</name>
</gene>
<sequence>MISSMNTKVDLTMRASAFIGMTKTGQIMIGDKAFEFYGEKSKRDYIQIPWDKIDYIAASVYANKWIARFTIFIKDSDKYYSFSGKNNKELLRAVRNYIPEKRLVKSLSFFDVIRKGICGLFHRNKL</sequence>
<name>A0A1H9SZV4_9FIRM</name>
<dbReference type="OrthoDB" id="1646215at2"/>
<accession>A0A1H9SZV4</accession>
<dbReference type="Pfam" id="PF06115">
    <property type="entry name" value="DUF956"/>
    <property type="match status" value="1"/>
</dbReference>
<protein>
    <recommendedName>
        <fullName evidence="3">DUF956 family protein</fullName>
    </recommendedName>
</protein>
<keyword evidence="2" id="KW-1185">Reference proteome</keyword>
<evidence type="ECO:0000313" key="2">
    <source>
        <dbReference type="Proteomes" id="UP000182471"/>
    </source>
</evidence>
<dbReference type="AlphaFoldDB" id="A0A1H9SZV4"/>
<organism evidence="1 2">
    <name type="scientific">Lachnobacterium bovis</name>
    <dbReference type="NCBI Taxonomy" id="140626"/>
    <lineage>
        <taxon>Bacteria</taxon>
        <taxon>Bacillati</taxon>
        <taxon>Bacillota</taxon>
        <taxon>Clostridia</taxon>
        <taxon>Lachnospirales</taxon>
        <taxon>Lachnospiraceae</taxon>
        <taxon>Lachnobacterium</taxon>
    </lineage>
</organism>
<proteinExistence type="predicted"/>